<evidence type="ECO:0000313" key="1">
    <source>
        <dbReference type="EMBL" id="KAJ9066113.1"/>
    </source>
</evidence>
<accession>A0ACC2SUN8</accession>
<name>A0ACC2SUN8_9FUNG</name>
<evidence type="ECO:0000313" key="2">
    <source>
        <dbReference type="Proteomes" id="UP001165960"/>
    </source>
</evidence>
<sequence>MSSNGYDNIIPGSLKLKGVGIVKKKKKKAKKQESEPAKEEAYVAPKIRKTEAELKFERIQNQRLKEKVEDMAKRSHKDKVQEFNKKLEKLSEHYDIPKVGPG</sequence>
<comment type="caution">
    <text evidence="1">The sequence shown here is derived from an EMBL/GenBank/DDBJ whole genome shotgun (WGS) entry which is preliminary data.</text>
</comment>
<organism evidence="1 2">
    <name type="scientific">Entomophthora muscae</name>
    <dbReference type="NCBI Taxonomy" id="34485"/>
    <lineage>
        <taxon>Eukaryota</taxon>
        <taxon>Fungi</taxon>
        <taxon>Fungi incertae sedis</taxon>
        <taxon>Zoopagomycota</taxon>
        <taxon>Entomophthoromycotina</taxon>
        <taxon>Entomophthoromycetes</taxon>
        <taxon>Entomophthorales</taxon>
        <taxon>Entomophthoraceae</taxon>
        <taxon>Entomophthora</taxon>
    </lineage>
</organism>
<dbReference type="Proteomes" id="UP001165960">
    <property type="component" value="Unassembled WGS sequence"/>
</dbReference>
<proteinExistence type="predicted"/>
<reference evidence="1" key="1">
    <citation type="submission" date="2022-04" db="EMBL/GenBank/DDBJ databases">
        <title>Genome of the entomopathogenic fungus Entomophthora muscae.</title>
        <authorList>
            <person name="Elya C."/>
            <person name="Lovett B.R."/>
            <person name="Lee E."/>
            <person name="Macias A.M."/>
            <person name="Hajek A.E."/>
            <person name="De Bivort B.L."/>
            <person name="Kasson M.T."/>
            <person name="De Fine Licht H.H."/>
            <person name="Stajich J.E."/>
        </authorList>
    </citation>
    <scope>NUCLEOTIDE SEQUENCE</scope>
    <source>
        <strain evidence="1">Berkeley</strain>
    </source>
</reference>
<protein>
    <submittedName>
        <fullName evidence="1">Uncharacterized protein</fullName>
    </submittedName>
</protein>
<gene>
    <name evidence="1" type="ORF">DSO57_1012747</name>
</gene>
<dbReference type="EMBL" id="QTSX02004306">
    <property type="protein sequence ID" value="KAJ9066113.1"/>
    <property type="molecule type" value="Genomic_DNA"/>
</dbReference>
<keyword evidence="2" id="KW-1185">Reference proteome</keyword>